<accession>A0ABT7AI21</accession>
<evidence type="ECO:0000313" key="2">
    <source>
        <dbReference type="Proteomes" id="UP001321492"/>
    </source>
</evidence>
<dbReference type="EMBL" id="JASJEV010000007">
    <property type="protein sequence ID" value="MDJ1159031.1"/>
    <property type="molecule type" value="Genomic_DNA"/>
</dbReference>
<dbReference type="Proteomes" id="UP001321492">
    <property type="component" value="Unassembled WGS sequence"/>
</dbReference>
<protein>
    <recommendedName>
        <fullName evidence="3">PhiE125 gp8 family phage protein</fullName>
    </recommendedName>
</protein>
<name>A0ABT7AI21_9HYPH</name>
<dbReference type="CDD" id="cd08054">
    <property type="entry name" value="gp6"/>
    <property type="match status" value="1"/>
</dbReference>
<dbReference type="Gene3D" id="1.10.3230.30">
    <property type="entry name" value="Phage gp6-like head-tail connector protein"/>
    <property type="match status" value="1"/>
</dbReference>
<keyword evidence="2" id="KW-1185">Reference proteome</keyword>
<evidence type="ECO:0000313" key="1">
    <source>
        <dbReference type="EMBL" id="MDJ1159031.1"/>
    </source>
</evidence>
<dbReference type="InterPro" id="IPR011738">
    <property type="entry name" value="Phage_CHP"/>
</dbReference>
<dbReference type="RefSeq" id="WP_283741025.1">
    <property type="nucleotide sequence ID" value="NZ_JASJEV010000007.1"/>
</dbReference>
<proteinExistence type="predicted"/>
<gene>
    <name evidence="1" type="ORF">QNA08_12370</name>
</gene>
<organism evidence="1 2">
    <name type="scientific">Chelatococcus albus</name>
    <dbReference type="NCBI Taxonomy" id="3047466"/>
    <lineage>
        <taxon>Bacteria</taxon>
        <taxon>Pseudomonadati</taxon>
        <taxon>Pseudomonadota</taxon>
        <taxon>Alphaproteobacteria</taxon>
        <taxon>Hyphomicrobiales</taxon>
        <taxon>Chelatococcaceae</taxon>
        <taxon>Chelatococcus</taxon>
    </lineage>
</organism>
<dbReference type="NCBIfam" id="TIGR02215">
    <property type="entry name" value="phage_chp_gp8"/>
    <property type="match status" value="1"/>
</dbReference>
<evidence type="ECO:0008006" key="3">
    <source>
        <dbReference type="Google" id="ProtNLM"/>
    </source>
</evidence>
<sequence length="190" mass="19916">MTPILVSGPAVEPVSLAAMKAHLRLDTGEEDDLVTSLVTAARLMVEAASGRLLVAQTWRLVLDVWPTEGVLRVPLTPFAGLLAARLAARDGGAPEPLPLAAFATDTRAEPGRIALVAPVPPPRLARGGIELDVAAGYGADPAAVPMPLRQAVTELAAHWFEHRGDGEAAAEAALPPGVRVLLAPFRRMRL</sequence>
<comment type="caution">
    <text evidence="1">The sequence shown here is derived from an EMBL/GenBank/DDBJ whole genome shotgun (WGS) entry which is preliminary data.</text>
</comment>
<reference evidence="1 2" key="1">
    <citation type="submission" date="2023-05" db="EMBL/GenBank/DDBJ databases">
        <title>Chelatococcus sp. nov., a moderately thermophilic bacterium isolated from hot spring microbial mat.</title>
        <authorList>
            <person name="Hu C.-J."/>
            <person name="Li W.-J."/>
        </authorList>
    </citation>
    <scope>NUCLEOTIDE SEQUENCE [LARGE SCALE GENOMIC DNA]</scope>
    <source>
        <strain evidence="1 2">SYSU G07232</strain>
    </source>
</reference>